<evidence type="ECO:0000256" key="2">
    <source>
        <dbReference type="ARBA" id="ARBA00023155"/>
    </source>
</evidence>
<feature type="domain" description="Homeobox" evidence="7">
    <location>
        <begin position="266"/>
        <end position="329"/>
    </location>
</feature>
<dbReference type="GO" id="GO:0005634">
    <property type="term" value="C:nucleus"/>
    <property type="evidence" value="ECO:0007669"/>
    <property type="project" value="UniProtKB-SubCell"/>
</dbReference>
<reference evidence="9 10" key="1">
    <citation type="journal article" date="2019" name="Appl. Microbiol. Biotechnol.">
        <title>Genome sequence of Isaria javanica and comparative genome analysis insights into family S53 peptidase evolution in fungal entomopathogens.</title>
        <authorList>
            <person name="Lin R."/>
            <person name="Zhang X."/>
            <person name="Xin B."/>
            <person name="Zou M."/>
            <person name="Gao Y."/>
            <person name="Qin F."/>
            <person name="Hu Q."/>
            <person name="Xie B."/>
            <person name="Cheng X."/>
        </authorList>
    </citation>
    <scope>NUCLEOTIDE SEQUENCE [LARGE SCALE GENOMIC DNA]</scope>
    <source>
        <strain evidence="9 10">IJ1G</strain>
    </source>
</reference>
<dbReference type="SMART" id="SM00355">
    <property type="entry name" value="ZnF_C2H2"/>
    <property type="match status" value="2"/>
</dbReference>
<dbReference type="SMART" id="SM00389">
    <property type="entry name" value="HOX"/>
    <property type="match status" value="1"/>
</dbReference>
<evidence type="ECO:0000259" key="8">
    <source>
        <dbReference type="PROSITE" id="PS50157"/>
    </source>
</evidence>
<dbReference type="SUPFAM" id="SSF46689">
    <property type="entry name" value="Homeodomain-like"/>
    <property type="match status" value="1"/>
</dbReference>
<keyword evidence="1 5" id="KW-0238">DNA-binding</keyword>
<evidence type="ECO:0000256" key="3">
    <source>
        <dbReference type="ARBA" id="ARBA00023242"/>
    </source>
</evidence>
<dbReference type="AlphaFoldDB" id="A0A545UX47"/>
<dbReference type="PROSITE" id="PS00028">
    <property type="entry name" value="ZINC_FINGER_C2H2_1"/>
    <property type="match status" value="1"/>
</dbReference>
<dbReference type="Gene3D" id="1.10.10.60">
    <property type="entry name" value="Homeodomain-like"/>
    <property type="match status" value="1"/>
</dbReference>
<feature type="region of interest" description="Disordered" evidence="6">
    <location>
        <begin position="333"/>
        <end position="380"/>
    </location>
</feature>
<gene>
    <name evidence="9" type="ORF">IF1G_06922</name>
</gene>
<organism evidence="9 10">
    <name type="scientific">Cordyceps javanica</name>
    <dbReference type="NCBI Taxonomy" id="43265"/>
    <lineage>
        <taxon>Eukaryota</taxon>
        <taxon>Fungi</taxon>
        <taxon>Dikarya</taxon>
        <taxon>Ascomycota</taxon>
        <taxon>Pezizomycotina</taxon>
        <taxon>Sordariomycetes</taxon>
        <taxon>Hypocreomycetidae</taxon>
        <taxon>Hypocreales</taxon>
        <taxon>Cordycipitaceae</taxon>
        <taxon>Cordyceps</taxon>
    </lineage>
</organism>
<dbReference type="PANTHER" id="PTHR11850">
    <property type="entry name" value="HOMEOBOX PROTEIN TRANSCRIPTION FACTORS"/>
    <property type="match status" value="1"/>
</dbReference>
<dbReference type="InterPro" id="IPR013087">
    <property type="entry name" value="Znf_C2H2_type"/>
</dbReference>
<comment type="caution">
    <text evidence="9">The sequence shown here is derived from an EMBL/GenBank/DDBJ whole genome shotgun (WGS) entry which is preliminary data.</text>
</comment>
<keyword evidence="2 5" id="KW-0371">Homeobox</keyword>
<dbReference type="Pfam" id="PF05920">
    <property type="entry name" value="Homeobox_KN"/>
    <property type="match status" value="1"/>
</dbReference>
<name>A0A545UX47_9HYPO</name>
<dbReference type="PROSITE" id="PS50071">
    <property type="entry name" value="HOMEOBOX_2"/>
    <property type="match status" value="1"/>
</dbReference>
<dbReference type="GO" id="GO:0000981">
    <property type="term" value="F:DNA-binding transcription factor activity, RNA polymerase II-specific"/>
    <property type="evidence" value="ECO:0007669"/>
    <property type="project" value="InterPro"/>
</dbReference>
<keyword evidence="10" id="KW-1185">Reference proteome</keyword>
<evidence type="ECO:0000256" key="6">
    <source>
        <dbReference type="SAM" id="MobiDB-lite"/>
    </source>
</evidence>
<evidence type="ECO:0000313" key="9">
    <source>
        <dbReference type="EMBL" id="TQV94043.1"/>
    </source>
</evidence>
<evidence type="ECO:0000313" key="10">
    <source>
        <dbReference type="Proteomes" id="UP000315783"/>
    </source>
</evidence>
<dbReference type="STRING" id="43265.A0A545UX47"/>
<dbReference type="InterPro" id="IPR008422">
    <property type="entry name" value="KN_HD"/>
</dbReference>
<keyword evidence="4" id="KW-0479">Metal-binding</keyword>
<comment type="subcellular location">
    <subcellularLocation>
        <location evidence="5">Nucleus</location>
    </subcellularLocation>
</comment>
<proteinExistence type="predicted"/>
<evidence type="ECO:0000256" key="1">
    <source>
        <dbReference type="ARBA" id="ARBA00023125"/>
    </source>
</evidence>
<dbReference type="InterPro" id="IPR017970">
    <property type="entry name" value="Homeobox_CS"/>
</dbReference>
<protein>
    <submittedName>
        <fullName evidence="9">Homeobox and C2H2 transcription factor</fullName>
    </submittedName>
</protein>
<dbReference type="PROSITE" id="PS00027">
    <property type="entry name" value="HOMEOBOX_1"/>
    <property type="match status" value="1"/>
</dbReference>
<dbReference type="InterPro" id="IPR001356">
    <property type="entry name" value="HD"/>
</dbReference>
<keyword evidence="4" id="KW-0862">Zinc</keyword>
<keyword evidence="3 5" id="KW-0539">Nucleus</keyword>
<evidence type="ECO:0000256" key="4">
    <source>
        <dbReference type="PROSITE-ProRule" id="PRU00042"/>
    </source>
</evidence>
<keyword evidence="4" id="KW-0863">Zinc-finger</keyword>
<dbReference type="OrthoDB" id="10056939at2759"/>
<feature type="compositionally biased region" description="Basic and acidic residues" evidence="6">
    <location>
        <begin position="365"/>
        <end position="376"/>
    </location>
</feature>
<dbReference type="GO" id="GO:0003677">
    <property type="term" value="F:DNA binding"/>
    <property type="evidence" value="ECO:0007669"/>
    <property type="project" value="UniProtKB-UniRule"/>
</dbReference>
<evidence type="ECO:0000259" key="7">
    <source>
        <dbReference type="PROSITE" id="PS50071"/>
    </source>
</evidence>
<dbReference type="CDD" id="cd00086">
    <property type="entry name" value="homeodomain"/>
    <property type="match status" value="1"/>
</dbReference>
<feature type="domain" description="C2H2-type" evidence="8">
    <location>
        <begin position="481"/>
        <end position="504"/>
    </location>
</feature>
<feature type="DNA-binding region" description="Homeobox" evidence="5">
    <location>
        <begin position="268"/>
        <end position="330"/>
    </location>
</feature>
<dbReference type="InterPro" id="IPR050224">
    <property type="entry name" value="TALE_homeobox"/>
</dbReference>
<evidence type="ECO:0000256" key="5">
    <source>
        <dbReference type="PROSITE-ProRule" id="PRU00108"/>
    </source>
</evidence>
<dbReference type="InterPro" id="IPR009057">
    <property type="entry name" value="Homeodomain-like_sf"/>
</dbReference>
<sequence length="656" mass="71537">MDPLRAERDLFVPLISDAGASRPAPDTIAAHDSTSNGGLLPHVLSPGDDLDAMFLDPAFVTTADLGSNFDSLYFAADPALLPQLDASPVDPAAVLDAGFLPDAPDGDWNLPVGAAEMMPAAASQPLPGPGPGSGSGLGFGFASGSGSGSAPAPGNAAIIDEFFVKNGAYRPPEPCLQCKRQRLHCLILQTTDANPNPITSCSSCVALFRDCSLAERGKRRASSFETSRPVIGHLHGVSEEINLANLDEEPRDDDGPDDDRRVPLAVVTSKRASTRTAKKTRPLSHWFACHLDHPYPSEDQKADLASQCGLSRTQVINWFANARRRHRLSAQSLFSSNSNNSNSVKAFRQGSPMPRSALDSMSPMERWRNSPPRDEPASASAIERALNRSSLDASDYFGSYGSARDGSASSTSGDSGVYRRRRRSFNRASSTSFGGSVHSQQSGDFTFVPYSANNSVDGDSIGKRSPTVGGGGGGRAKNTTFQCTFCFQSFRKRYDWVRHERSIHLPGLDSWICRVPLPPDQSFLVWRVSHTHPECIFCGEPSPTHDHIQSHEFQTCAERPASERTFTRKDHLWQHLHKFHHCKKWDGWKPDLALLQHKQDKLQSRCGFCNVTMNSWEERAQHLASHFRRGATMADWSGGPGIRLSSEEKASVKAKS</sequence>
<accession>A0A545UX47</accession>
<dbReference type="GO" id="GO:0008270">
    <property type="term" value="F:zinc ion binding"/>
    <property type="evidence" value="ECO:0007669"/>
    <property type="project" value="UniProtKB-KW"/>
</dbReference>
<dbReference type="PROSITE" id="PS50157">
    <property type="entry name" value="ZINC_FINGER_C2H2_2"/>
    <property type="match status" value="1"/>
</dbReference>
<dbReference type="EMBL" id="SPUK01000010">
    <property type="protein sequence ID" value="TQV94043.1"/>
    <property type="molecule type" value="Genomic_DNA"/>
</dbReference>
<dbReference type="Proteomes" id="UP000315783">
    <property type="component" value="Unassembled WGS sequence"/>
</dbReference>